<gene>
    <name evidence="5" type="ORF">ACFO6W_08335</name>
</gene>
<dbReference type="EMBL" id="JBHSGN010000062">
    <property type="protein sequence ID" value="MFC4673697.1"/>
    <property type="molecule type" value="Genomic_DNA"/>
</dbReference>
<dbReference type="Proteomes" id="UP001596023">
    <property type="component" value="Unassembled WGS sequence"/>
</dbReference>
<organism evidence="5 6">
    <name type="scientific">Dysgonomonas termitidis</name>
    <dbReference type="NCBI Taxonomy" id="1516126"/>
    <lineage>
        <taxon>Bacteria</taxon>
        <taxon>Pseudomonadati</taxon>
        <taxon>Bacteroidota</taxon>
        <taxon>Bacteroidia</taxon>
        <taxon>Bacteroidales</taxon>
        <taxon>Dysgonomonadaceae</taxon>
        <taxon>Dysgonomonas</taxon>
    </lineage>
</organism>
<sequence length="297" mass="34910">MSELYCSDKLSCPYKEKGRHSTIQLLELNQNDLIDNNSLNDKMVFLIKGKVSLSFASHTGAIIEENKAVYLPVNQHYSLNALEYSTLLIIRLQEQITFCNCMNIEDIARFFENENDQTMDDLYLLDLNVEIKKYIEFVLTCINQGIYCGIFYRNKVKELFFLLRAFYPQKDLSFFFRKALSADSVFSSYIMRNSHNYKSVSELAEALHYSVSGFEKHFKRVFGVSPYKWMLRNKAEKIYYEIRLEKQSFKDICDEFGFSSISHFTNFCKTYLGDTPSNIRKYGKIWENGCEPDFQEN</sequence>
<evidence type="ECO:0000313" key="6">
    <source>
        <dbReference type="Proteomes" id="UP001596023"/>
    </source>
</evidence>
<dbReference type="SMART" id="SM00342">
    <property type="entry name" value="HTH_ARAC"/>
    <property type="match status" value="1"/>
</dbReference>
<dbReference type="PANTHER" id="PTHR47504:SF5">
    <property type="entry name" value="RIGHT ORIGIN-BINDING PROTEIN"/>
    <property type="match status" value="1"/>
</dbReference>
<name>A0ABV9KUW1_9BACT</name>
<evidence type="ECO:0000313" key="5">
    <source>
        <dbReference type="EMBL" id="MFC4673697.1"/>
    </source>
</evidence>
<dbReference type="RefSeq" id="WP_379995227.1">
    <property type="nucleotide sequence ID" value="NZ_JBHSGN010000062.1"/>
</dbReference>
<evidence type="ECO:0000256" key="2">
    <source>
        <dbReference type="ARBA" id="ARBA00023125"/>
    </source>
</evidence>
<keyword evidence="3" id="KW-0804">Transcription</keyword>
<evidence type="ECO:0000256" key="1">
    <source>
        <dbReference type="ARBA" id="ARBA00023015"/>
    </source>
</evidence>
<dbReference type="Gene3D" id="1.10.10.60">
    <property type="entry name" value="Homeodomain-like"/>
    <property type="match status" value="1"/>
</dbReference>
<dbReference type="SUPFAM" id="SSF46689">
    <property type="entry name" value="Homeodomain-like"/>
    <property type="match status" value="2"/>
</dbReference>
<feature type="domain" description="HTH araC/xylS-type" evidence="4">
    <location>
        <begin position="184"/>
        <end position="282"/>
    </location>
</feature>
<keyword evidence="6" id="KW-1185">Reference proteome</keyword>
<keyword evidence="2" id="KW-0238">DNA-binding</keyword>
<dbReference type="InterPro" id="IPR050959">
    <property type="entry name" value="MarA-like"/>
</dbReference>
<comment type="caution">
    <text evidence="5">The sequence shown here is derived from an EMBL/GenBank/DDBJ whole genome shotgun (WGS) entry which is preliminary data.</text>
</comment>
<dbReference type="PROSITE" id="PS01124">
    <property type="entry name" value="HTH_ARAC_FAMILY_2"/>
    <property type="match status" value="1"/>
</dbReference>
<evidence type="ECO:0000256" key="3">
    <source>
        <dbReference type="ARBA" id="ARBA00023163"/>
    </source>
</evidence>
<accession>A0ABV9KUW1</accession>
<reference evidence="6" key="1">
    <citation type="journal article" date="2019" name="Int. J. Syst. Evol. Microbiol.">
        <title>The Global Catalogue of Microorganisms (GCM) 10K type strain sequencing project: providing services to taxonomists for standard genome sequencing and annotation.</title>
        <authorList>
            <consortium name="The Broad Institute Genomics Platform"/>
            <consortium name="The Broad Institute Genome Sequencing Center for Infectious Disease"/>
            <person name="Wu L."/>
            <person name="Ma J."/>
        </authorList>
    </citation>
    <scope>NUCLEOTIDE SEQUENCE [LARGE SCALE GENOMIC DNA]</scope>
    <source>
        <strain evidence="6">CCUG 66188</strain>
    </source>
</reference>
<proteinExistence type="predicted"/>
<dbReference type="PANTHER" id="PTHR47504">
    <property type="entry name" value="RIGHT ORIGIN-BINDING PROTEIN"/>
    <property type="match status" value="1"/>
</dbReference>
<dbReference type="Pfam" id="PF12833">
    <property type="entry name" value="HTH_18"/>
    <property type="match status" value="1"/>
</dbReference>
<keyword evidence="1" id="KW-0805">Transcription regulation</keyword>
<dbReference type="InterPro" id="IPR018060">
    <property type="entry name" value="HTH_AraC"/>
</dbReference>
<protein>
    <submittedName>
        <fullName evidence="5">Helix-turn-helix domain-containing protein</fullName>
    </submittedName>
</protein>
<dbReference type="InterPro" id="IPR009057">
    <property type="entry name" value="Homeodomain-like_sf"/>
</dbReference>
<evidence type="ECO:0000259" key="4">
    <source>
        <dbReference type="PROSITE" id="PS01124"/>
    </source>
</evidence>